<feature type="transmembrane region" description="Helical" evidence="1">
    <location>
        <begin position="77"/>
        <end position="97"/>
    </location>
</feature>
<gene>
    <name evidence="2" type="ORF">DEA37_0004219</name>
</gene>
<name>A0A5J4N847_9TREM</name>
<dbReference type="AlphaFoldDB" id="A0A5J4N847"/>
<dbReference type="EMBL" id="QNGE01006223">
    <property type="protein sequence ID" value="KAA3671550.1"/>
    <property type="molecule type" value="Genomic_DNA"/>
</dbReference>
<keyword evidence="1" id="KW-0812">Transmembrane</keyword>
<keyword evidence="3" id="KW-1185">Reference proteome</keyword>
<dbReference type="Proteomes" id="UP000324629">
    <property type="component" value="Unassembled WGS sequence"/>
</dbReference>
<sequence>MNILKTYSCDLYLTVVFLDGCCEVRSNRGEVRFLRFVLSIHQHNMEAHSRLHVFRPEFVLSYNVQIVHYCYCSFLKVLLLFQACAFAFYLSLCILLSPV</sequence>
<comment type="caution">
    <text evidence="2">The sequence shown here is derived from an EMBL/GenBank/DDBJ whole genome shotgun (WGS) entry which is preliminary data.</text>
</comment>
<keyword evidence="1" id="KW-1133">Transmembrane helix</keyword>
<protein>
    <submittedName>
        <fullName evidence="2">Uncharacterized protein</fullName>
    </submittedName>
</protein>
<reference evidence="2 3" key="1">
    <citation type="journal article" date="2019" name="Gigascience">
        <title>Whole-genome sequence of the oriental lung fluke Paragonimus westermani.</title>
        <authorList>
            <person name="Oey H."/>
            <person name="Zakrzewski M."/>
            <person name="Narain K."/>
            <person name="Devi K.R."/>
            <person name="Agatsuma T."/>
            <person name="Nawaratna S."/>
            <person name="Gobert G.N."/>
            <person name="Jones M.K."/>
            <person name="Ragan M.A."/>
            <person name="McManus D.P."/>
            <person name="Krause L."/>
        </authorList>
    </citation>
    <scope>NUCLEOTIDE SEQUENCE [LARGE SCALE GENOMIC DNA]</scope>
    <source>
        <strain evidence="2 3">IND2009</strain>
    </source>
</reference>
<organism evidence="2 3">
    <name type="scientific">Paragonimus westermani</name>
    <dbReference type="NCBI Taxonomy" id="34504"/>
    <lineage>
        <taxon>Eukaryota</taxon>
        <taxon>Metazoa</taxon>
        <taxon>Spiralia</taxon>
        <taxon>Lophotrochozoa</taxon>
        <taxon>Platyhelminthes</taxon>
        <taxon>Trematoda</taxon>
        <taxon>Digenea</taxon>
        <taxon>Plagiorchiida</taxon>
        <taxon>Troglotremata</taxon>
        <taxon>Troglotrematidae</taxon>
        <taxon>Paragonimus</taxon>
    </lineage>
</organism>
<keyword evidence="1" id="KW-0472">Membrane</keyword>
<evidence type="ECO:0000313" key="2">
    <source>
        <dbReference type="EMBL" id="KAA3671550.1"/>
    </source>
</evidence>
<proteinExistence type="predicted"/>
<evidence type="ECO:0000256" key="1">
    <source>
        <dbReference type="SAM" id="Phobius"/>
    </source>
</evidence>
<evidence type="ECO:0000313" key="3">
    <source>
        <dbReference type="Proteomes" id="UP000324629"/>
    </source>
</evidence>
<accession>A0A5J4N847</accession>